<evidence type="ECO:0000256" key="2">
    <source>
        <dbReference type="SAM" id="SignalP"/>
    </source>
</evidence>
<protein>
    <submittedName>
        <fullName evidence="3">Uncharacterized protein</fullName>
    </submittedName>
</protein>
<evidence type="ECO:0000313" key="3">
    <source>
        <dbReference type="EMBL" id="CAC5394835.1"/>
    </source>
</evidence>
<reference evidence="3 4" key="1">
    <citation type="submission" date="2020-06" db="EMBL/GenBank/DDBJ databases">
        <authorList>
            <person name="Li R."/>
            <person name="Bekaert M."/>
        </authorList>
    </citation>
    <scope>NUCLEOTIDE SEQUENCE [LARGE SCALE GENOMIC DNA]</scope>
    <source>
        <strain evidence="4">wild</strain>
    </source>
</reference>
<keyword evidence="2" id="KW-0732">Signal</keyword>
<name>A0A6J8CFC1_MYTCO</name>
<dbReference type="EMBL" id="CACVKT020005391">
    <property type="protein sequence ID" value="CAC5394835.1"/>
    <property type="molecule type" value="Genomic_DNA"/>
</dbReference>
<feature type="chain" id="PRO_5026848909" evidence="2">
    <location>
        <begin position="22"/>
        <end position="167"/>
    </location>
</feature>
<keyword evidence="4" id="KW-1185">Reference proteome</keyword>
<feature type="signal peptide" evidence="2">
    <location>
        <begin position="1"/>
        <end position="21"/>
    </location>
</feature>
<evidence type="ECO:0000313" key="4">
    <source>
        <dbReference type="Proteomes" id="UP000507470"/>
    </source>
</evidence>
<organism evidence="3 4">
    <name type="scientific">Mytilus coruscus</name>
    <name type="common">Sea mussel</name>
    <dbReference type="NCBI Taxonomy" id="42192"/>
    <lineage>
        <taxon>Eukaryota</taxon>
        <taxon>Metazoa</taxon>
        <taxon>Spiralia</taxon>
        <taxon>Lophotrochozoa</taxon>
        <taxon>Mollusca</taxon>
        <taxon>Bivalvia</taxon>
        <taxon>Autobranchia</taxon>
        <taxon>Pteriomorphia</taxon>
        <taxon>Mytilida</taxon>
        <taxon>Mytiloidea</taxon>
        <taxon>Mytilidae</taxon>
        <taxon>Mytilinae</taxon>
        <taxon>Mytilus</taxon>
    </lineage>
</organism>
<sequence length="167" mass="18542">MVQNLVCFVLLEILLPRFILSKDPQAETIADFSVKNNFLRVSLDLLNEYPVPNCSLYIGSNKVPVTYNRQTPLKYNAEYMLKEKDCSEQLELKCTFGNIADPVIFKGNQTYDCSGDKSEPRHLNDATTTVASHKGSTTTTSISVVFFVAALLILTAIIALILVVCSK</sequence>
<gene>
    <name evidence="3" type="ORF">MCOR_29552</name>
</gene>
<dbReference type="AlphaFoldDB" id="A0A6J8CFC1"/>
<evidence type="ECO:0000256" key="1">
    <source>
        <dbReference type="SAM" id="Phobius"/>
    </source>
</evidence>
<dbReference type="Proteomes" id="UP000507470">
    <property type="component" value="Unassembled WGS sequence"/>
</dbReference>
<keyword evidence="1" id="KW-0472">Membrane</keyword>
<proteinExistence type="predicted"/>
<accession>A0A6J8CFC1</accession>
<feature type="transmembrane region" description="Helical" evidence="1">
    <location>
        <begin position="144"/>
        <end position="165"/>
    </location>
</feature>
<keyword evidence="1" id="KW-0812">Transmembrane</keyword>
<dbReference type="OrthoDB" id="6115626at2759"/>
<keyword evidence="1" id="KW-1133">Transmembrane helix</keyword>